<reference evidence="1 2" key="1">
    <citation type="submission" date="2019-09" db="EMBL/GenBank/DDBJ databases">
        <title>Phylogeny of genus Pseudoclavibacter and closely related genus.</title>
        <authorList>
            <person name="Li Y."/>
        </authorList>
    </citation>
    <scope>NUCLEOTIDE SEQUENCE [LARGE SCALE GENOMIC DNA]</scope>
    <source>
        <strain evidence="1 2">THG-MD12</strain>
    </source>
</reference>
<accession>A0A7J5B1N0</accession>
<sequence>MPIELVLLSEVAPSDEAIARAIAETHPEGQLVSFEDGVVRHAVDAAGASLLTVFESQPIADPTSAVAAIAHPPTAFGLWTDMTVPRSEPQRGRALAEQIAAAVGGTVTERV</sequence>
<name>A0A7J5B1N0_9MICO</name>
<keyword evidence="2" id="KW-1185">Reference proteome</keyword>
<dbReference type="EMBL" id="WBJX01000003">
    <property type="protein sequence ID" value="KAB1637843.1"/>
    <property type="molecule type" value="Genomic_DNA"/>
</dbReference>
<proteinExistence type="predicted"/>
<comment type="caution">
    <text evidence="1">The sequence shown here is derived from an EMBL/GenBank/DDBJ whole genome shotgun (WGS) entry which is preliminary data.</text>
</comment>
<gene>
    <name evidence="1" type="ORF">F8O03_11695</name>
</gene>
<dbReference type="RefSeq" id="WP_151423989.1">
    <property type="nucleotide sequence ID" value="NZ_CANKVH010000016.1"/>
</dbReference>
<evidence type="ECO:0000313" key="1">
    <source>
        <dbReference type="EMBL" id="KAB1637843.1"/>
    </source>
</evidence>
<protein>
    <submittedName>
        <fullName evidence="1">Uncharacterized protein</fullName>
    </submittedName>
</protein>
<dbReference type="Proteomes" id="UP000490386">
    <property type="component" value="Unassembled WGS sequence"/>
</dbReference>
<dbReference type="AlphaFoldDB" id="A0A7J5B1N0"/>
<evidence type="ECO:0000313" key="2">
    <source>
        <dbReference type="Proteomes" id="UP000490386"/>
    </source>
</evidence>
<dbReference type="OrthoDB" id="3729737at2"/>
<organism evidence="1 2">
    <name type="scientific">Pseudoclavibacter terrae</name>
    <dbReference type="NCBI Taxonomy" id="1530195"/>
    <lineage>
        <taxon>Bacteria</taxon>
        <taxon>Bacillati</taxon>
        <taxon>Actinomycetota</taxon>
        <taxon>Actinomycetes</taxon>
        <taxon>Micrococcales</taxon>
        <taxon>Microbacteriaceae</taxon>
        <taxon>Pseudoclavibacter</taxon>
    </lineage>
</organism>